<feature type="transmembrane region" description="Helical" evidence="8">
    <location>
        <begin position="283"/>
        <end position="302"/>
    </location>
</feature>
<feature type="domain" description="G-protein coupled receptors family 1 profile" evidence="9">
    <location>
        <begin position="39"/>
        <end position="300"/>
    </location>
</feature>
<feature type="transmembrane region" description="Helical" evidence="8">
    <location>
        <begin position="238"/>
        <end position="263"/>
    </location>
</feature>
<feature type="transmembrane region" description="Helical" evidence="8">
    <location>
        <begin position="27"/>
        <end position="47"/>
    </location>
</feature>
<keyword evidence="6" id="KW-0675">Receptor</keyword>
<evidence type="ECO:0000256" key="8">
    <source>
        <dbReference type="SAM" id="Phobius"/>
    </source>
</evidence>
<evidence type="ECO:0000259" key="9">
    <source>
        <dbReference type="PROSITE" id="PS50262"/>
    </source>
</evidence>
<evidence type="ECO:0000256" key="2">
    <source>
        <dbReference type="ARBA" id="ARBA00022692"/>
    </source>
</evidence>
<evidence type="ECO:0000256" key="5">
    <source>
        <dbReference type="ARBA" id="ARBA00023136"/>
    </source>
</evidence>
<dbReference type="AlphaFoldDB" id="A0A8B6GHD7"/>
<dbReference type="PROSITE" id="PS50262">
    <property type="entry name" value="G_PROTEIN_RECEP_F1_2"/>
    <property type="match status" value="1"/>
</dbReference>
<evidence type="ECO:0000313" key="11">
    <source>
        <dbReference type="Proteomes" id="UP000596742"/>
    </source>
</evidence>
<keyword evidence="4" id="KW-0297">G-protein coupled receptor</keyword>
<keyword evidence="2 8" id="KW-0812">Transmembrane</keyword>
<feature type="transmembrane region" description="Helical" evidence="8">
    <location>
        <begin position="104"/>
        <end position="124"/>
    </location>
</feature>
<keyword evidence="3 8" id="KW-1133">Transmembrane helix</keyword>
<dbReference type="Proteomes" id="UP000596742">
    <property type="component" value="Unassembled WGS sequence"/>
</dbReference>
<dbReference type="GO" id="GO:0005886">
    <property type="term" value="C:plasma membrane"/>
    <property type="evidence" value="ECO:0007669"/>
    <property type="project" value="TreeGrafter"/>
</dbReference>
<reference evidence="10" key="1">
    <citation type="submission" date="2018-11" db="EMBL/GenBank/DDBJ databases">
        <authorList>
            <person name="Alioto T."/>
            <person name="Alioto T."/>
        </authorList>
    </citation>
    <scope>NUCLEOTIDE SEQUENCE</scope>
</reference>
<organism evidence="10 11">
    <name type="scientific">Mytilus galloprovincialis</name>
    <name type="common">Mediterranean mussel</name>
    <dbReference type="NCBI Taxonomy" id="29158"/>
    <lineage>
        <taxon>Eukaryota</taxon>
        <taxon>Metazoa</taxon>
        <taxon>Spiralia</taxon>
        <taxon>Lophotrochozoa</taxon>
        <taxon>Mollusca</taxon>
        <taxon>Bivalvia</taxon>
        <taxon>Autobranchia</taxon>
        <taxon>Pteriomorphia</taxon>
        <taxon>Mytilida</taxon>
        <taxon>Mytiloidea</taxon>
        <taxon>Mytilidae</taxon>
        <taxon>Mytilinae</taxon>
        <taxon>Mytilus</taxon>
    </lineage>
</organism>
<sequence length="336" mass="38975">MESNFTNGTLHAIGRQPERWGWWTQQIVTPIIVLIGIGGNIMSFLLMKTKSLRKKSYSHFLCALAVFDSLCLINRQIALIHQLMHDKKKDGVFTNYSDISCQIYSFYEHVCYLMSSWLIVGMAGERVVAMCLPFRKTILRTQTGAIVMIISTFVLMCISQIFRFIMIKNVGGNCEGDMDTHSEYLNLHIYFYQFTLVLTLPFILVLVCNSMVIYQIHRVRKAASSNTRSRAVERSHKTTLMLIAISFTYLVTMLPLVVISFVWQVTLENQDIEMVFFLMPFQSFVSVISYCNYGVNFFIYILSGRSFRLELKIIFRRERHLSMSSTRTKEEVIKLQ</sequence>
<evidence type="ECO:0000313" key="10">
    <source>
        <dbReference type="EMBL" id="VDI64110.1"/>
    </source>
</evidence>
<name>A0A8B6GHD7_MYTGA</name>
<gene>
    <name evidence="10" type="ORF">MGAL_10B089828</name>
</gene>
<keyword evidence="7" id="KW-0807">Transducer</keyword>
<dbReference type="EMBL" id="UYJE01008463">
    <property type="protein sequence ID" value="VDI64110.1"/>
    <property type="molecule type" value="Genomic_DNA"/>
</dbReference>
<proteinExistence type="predicted"/>
<feature type="transmembrane region" description="Helical" evidence="8">
    <location>
        <begin position="59"/>
        <end position="84"/>
    </location>
</feature>
<dbReference type="InterPro" id="IPR000276">
    <property type="entry name" value="GPCR_Rhodpsn"/>
</dbReference>
<evidence type="ECO:0000256" key="4">
    <source>
        <dbReference type="ARBA" id="ARBA00023040"/>
    </source>
</evidence>
<dbReference type="CDD" id="cd14978">
    <property type="entry name" value="7tmA_FMRFamide_R-like"/>
    <property type="match status" value="1"/>
</dbReference>
<dbReference type="InterPro" id="IPR017452">
    <property type="entry name" value="GPCR_Rhodpsn_7TM"/>
</dbReference>
<evidence type="ECO:0000256" key="7">
    <source>
        <dbReference type="ARBA" id="ARBA00023224"/>
    </source>
</evidence>
<dbReference type="Gene3D" id="1.20.1070.10">
    <property type="entry name" value="Rhodopsin 7-helix transmembrane proteins"/>
    <property type="match status" value="1"/>
</dbReference>
<dbReference type="PANTHER" id="PTHR24243:SF230">
    <property type="entry name" value="G-PROTEIN COUPLED RECEPTORS FAMILY 1 PROFILE DOMAIN-CONTAINING PROTEIN"/>
    <property type="match status" value="1"/>
</dbReference>
<dbReference type="OrthoDB" id="9990906at2759"/>
<evidence type="ECO:0000256" key="3">
    <source>
        <dbReference type="ARBA" id="ARBA00022989"/>
    </source>
</evidence>
<dbReference type="PANTHER" id="PTHR24243">
    <property type="entry name" value="G-PROTEIN COUPLED RECEPTOR"/>
    <property type="match status" value="1"/>
</dbReference>
<evidence type="ECO:0000256" key="1">
    <source>
        <dbReference type="ARBA" id="ARBA00004141"/>
    </source>
</evidence>
<dbReference type="GO" id="GO:0004930">
    <property type="term" value="F:G protein-coupled receptor activity"/>
    <property type="evidence" value="ECO:0007669"/>
    <property type="project" value="UniProtKB-KW"/>
</dbReference>
<feature type="transmembrane region" description="Helical" evidence="8">
    <location>
        <begin position="187"/>
        <end position="217"/>
    </location>
</feature>
<dbReference type="Pfam" id="PF00001">
    <property type="entry name" value="7tm_1"/>
    <property type="match status" value="1"/>
</dbReference>
<feature type="transmembrane region" description="Helical" evidence="8">
    <location>
        <begin position="145"/>
        <end position="167"/>
    </location>
</feature>
<comment type="caution">
    <text evidence="10">The sequence shown here is derived from an EMBL/GenBank/DDBJ whole genome shotgun (WGS) entry which is preliminary data.</text>
</comment>
<dbReference type="PRINTS" id="PR00237">
    <property type="entry name" value="GPCRRHODOPSN"/>
</dbReference>
<protein>
    <recommendedName>
        <fullName evidence="9">G-protein coupled receptors family 1 profile domain-containing protein</fullName>
    </recommendedName>
</protein>
<accession>A0A8B6GHD7</accession>
<evidence type="ECO:0000256" key="6">
    <source>
        <dbReference type="ARBA" id="ARBA00023170"/>
    </source>
</evidence>
<keyword evidence="5 8" id="KW-0472">Membrane</keyword>
<keyword evidence="11" id="KW-1185">Reference proteome</keyword>
<comment type="subcellular location">
    <subcellularLocation>
        <location evidence="1">Membrane</location>
        <topology evidence="1">Multi-pass membrane protein</topology>
    </subcellularLocation>
</comment>
<dbReference type="SUPFAM" id="SSF81321">
    <property type="entry name" value="Family A G protein-coupled receptor-like"/>
    <property type="match status" value="1"/>
</dbReference>